<dbReference type="EMBL" id="FNUS01000001">
    <property type="protein sequence ID" value="SEF70665.1"/>
    <property type="molecule type" value="Genomic_DNA"/>
</dbReference>
<dbReference type="Pfam" id="PF00126">
    <property type="entry name" value="HTH_1"/>
    <property type="match status" value="1"/>
</dbReference>
<name>A0A1H5U6C4_9FLAO</name>
<dbReference type="InterPro" id="IPR036388">
    <property type="entry name" value="WH-like_DNA-bd_sf"/>
</dbReference>
<protein>
    <submittedName>
        <fullName evidence="6">DNA-binding transcriptional regulator, LysR family</fullName>
    </submittedName>
</protein>
<comment type="similarity">
    <text evidence="1">Belongs to the LysR transcriptional regulatory family.</text>
</comment>
<dbReference type="Gene3D" id="1.10.10.10">
    <property type="entry name" value="Winged helix-like DNA-binding domain superfamily/Winged helix DNA-binding domain"/>
    <property type="match status" value="1"/>
</dbReference>
<evidence type="ECO:0000256" key="4">
    <source>
        <dbReference type="ARBA" id="ARBA00023163"/>
    </source>
</evidence>
<dbReference type="GO" id="GO:0003700">
    <property type="term" value="F:DNA-binding transcription factor activity"/>
    <property type="evidence" value="ECO:0007669"/>
    <property type="project" value="InterPro"/>
</dbReference>
<dbReference type="OrthoDB" id="9785745at2"/>
<dbReference type="SUPFAM" id="SSF53850">
    <property type="entry name" value="Periplasmic binding protein-like II"/>
    <property type="match status" value="1"/>
</dbReference>
<proteinExistence type="inferred from homology"/>
<gene>
    <name evidence="6" type="ORF">SAMN05421847_0685</name>
</gene>
<dbReference type="PROSITE" id="PS50931">
    <property type="entry name" value="HTH_LYSR"/>
    <property type="match status" value="1"/>
</dbReference>
<sequence length="307" mass="34915">MNYTLNQLRVFLKIVQTESVTKASEELFLSQPAVSIQLKNFQDQFPIPLTEVMGRRIYITDFGREIAAAAEQILQQVQAIDFKTASYKGLLTGRLRISIVSTAKYVMPYFLTDFMQNHPEVQLQMDVTNKQKVIESLENNEVDFALVSLLPSKLNVDKLDLLDNQLYLVGKAGIDLKKNQNIKNIFENLPLIFREKGSGTRQTMEQFIEDKNLTVLKRMELATNEAVKQAIIAGLGFSIMPIIGLRNELETEKIQIISCAGLPITTKWQLIWREGKKHSPVAEAFLDYLEMHKEAIIAEKFGWCAAT</sequence>
<dbReference type="Gene3D" id="3.40.190.290">
    <property type="match status" value="1"/>
</dbReference>
<feature type="domain" description="HTH lysR-type" evidence="5">
    <location>
        <begin position="1"/>
        <end position="60"/>
    </location>
</feature>
<keyword evidence="3 6" id="KW-0238">DNA-binding</keyword>
<dbReference type="AlphaFoldDB" id="A0A1H5U6C4"/>
<evidence type="ECO:0000259" key="5">
    <source>
        <dbReference type="PROSITE" id="PS50931"/>
    </source>
</evidence>
<keyword evidence="4" id="KW-0804">Transcription</keyword>
<evidence type="ECO:0000256" key="2">
    <source>
        <dbReference type="ARBA" id="ARBA00023015"/>
    </source>
</evidence>
<keyword evidence="7" id="KW-1185">Reference proteome</keyword>
<reference evidence="7" key="1">
    <citation type="submission" date="2016-10" db="EMBL/GenBank/DDBJ databases">
        <authorList>
            <person name="Varghese N."/>
            <person name="Submissions S."/>
        </authorList>
    </citation>
    <scope>NUCLEOTIDE SEQUENCE [LARGE SCALE GENOMIC DNA]</scope>
    <source>
        <strain evidence="7">DSM 21580</strain>
    </source>
</reference>
<keyword evidence="2" id="KW-0805">Transcription regulation</keyword>
<organism evidence="6 7">
    <name type="scientific">Halpernia humi</name>
    <dbReference type="NCBI Taxonomy" id="493375"/>
    <lineage>
        <taxon>Bacteria</taxon>
        <taxon>Pseudomonadati</taxon>
        <taxon>Bacteroidota</taxon>
        <taxon>Flavobacteriia</taxon>
        <taxon>Flavobacteriales</taxon>
        <taxon>Weeksellaceae</taxon>
        <taxon>Chryseobacterium group</taxon>
        <taxon>Halpernia</taxon>
    </lineage>
</organism>
<dbReference type="InterPro" id="IPR036390">
    <property type="entry name" value="WH_DNA-bd_sf"/>
</dbReference>
<dbReference type="PANTHER" id="PTHR30126">
    <property type="entry name" value="HTH-TYPE TRANSCRIPTIONAL REGULATOR"/>
    <property type="match status" value="1"/>
</dbReference>
<evidence type="ECO:0000256" key="1">
    <source>
        <dbReference type="ARBA" id="ARBA00009437"/>
    </source>
</evidence>
<accession>A0A1H5U6C4</accession>
<dbReference type="PANTHER" id="PTHR30126:SF5">
    <property type="entry name" value="HTH-TYPE TRANSCRIPTIONAL ACTIVATOR CMPR"/>
    <property type="match status" value="1"/>
</dbReference>
<evidence type="ECO:0000313" key="7">
    <source>
        <dbReference type="Proteomes" id="UP000236738"/>
    </source>
</evidence>
<dbReference type="Pfam" id="PF03466">
    <property type="entry name" value="LysR_substrate"/>
    <property type="match status" value="1"/>
</dbReference>
<evidence type="ECO:0000256" key="3">
    <source>
        <dbReference type="ARBA" id="ARBA00023125"/>
    </source>
</evidence>
<dbReference type="Proteomes" id="UP000236738">
    <property type="component" value="Unassembled WGS sequence"/>
</dbReference>
<evidence type="ECO:0000313" key="6">
    <source>
        <dbReference type="EMBL" id="SEF70665.1"/>
    </source>
</evidence>
<dbReference type="InterPro" id="IPR000847">
    <property type="entry name" value="LysR_HTH_N"/>
</dbReference>
<dbReference type="SUPFAM" id="SSF46785">
    <property type="entry name" value="Winged helix' DNA-binding domain"/>
    <property type="match status" value="1"/>
</dbReference>
<dbReference type="InterPro" id="IPR005119">
    <property type="entry name" value="LysR_subst-bd"/>
</dbReference>
<dbReference type="GO" id="GO:0000976">
    <property type="term" value="F:transcription cis-regulatory region binding"/>
    <property type="evidence" value="ECO:0007669"/>
    <property type="project" value="TreeGrafter"/>
</dbReference>
<dbReference type="RefSeq" id="WP_103912687.1">
    <property type="nucleotide sequence ID" value="NZ_FNUS01000001.1"/>
</dbReference>